<organism evidence="1 2">
    <name type="scientific">Scortum barcoo</name>
    <name type="common">barcoo grunter</name>
    <dbReference type="NCBI Taxonomy" id="214431"/>
    <lineage>
        <taxon>Eukaryota</taxon>
        <taxon>Metazoa</taxon>
        <taxon>Chordata</taxon>
        <taxon>Craniata</taxon>
        <taxon>Vertebrata</taxon>
        <taxon>Euteleostomi</taxon>
        <taxon>Actinopterygii</taxon>
        <taxon>Neopterygii</taxon>
        <taxon>Teleostei</taxon>
        <taxon>Neoteleostei</taxon>
        <taxon>Acanthomorphata</taxon>
        <taxon>Eupercaria</taxon>
        <taxon>Centrarchiformes</taxon>
        <taxon>Terapontoidei</taxon>
        <taxon>Terapontidae</taxon>
        <taxon>Scortum</taxon>
    </lineage>
</organism>
<name>A0ACB8X698_9TELE</name>
<evidence type="ECO:0000313" key="2">
    <source>
        <dbReference type="Proteomes" id="UP000831701"/>
    </source>
</evidence>
<keyword evidence="2" id="KW-1185">Reference proteome</keyword>
<evidence type="ECO:0000313" key="1">
    <source>
        <dbReference type="EMBL" id="KAI3374468.1"/>
    </source>
</evidence>
<sequence length="204" mass="23413">MTASYILQVRELENEVEGEQKKASDAVKGIRKYERRIKELTYQTEEDRKNLARLQDLVDKLQLKVKSYKKTAEEAEEQANSNLTKFRKLQHELDEAEERADIAESQVNKLRAKSRDMGSKVSHHILLHDFLPTTEISVSSLLGAAEDLDEVGAGISGFSGQPPFLCTTPPRPQRPQRRRWRRDDSRKEKGLTRRRWAANVGSVN</sequence>
<proteinExistence type="predicted"/>
<comment type="caution">
    <text evidence="1">The sequence shown here is derived from an EMBL/GenBank/DDBJ whole genome shotgun (WGS) entry which is preliminary data.</text>
</comment>
<dbReference type="Proteomes" id="UP000831701">
    <property type="component" value="Chromosome 3"/>
</dbReference>
<dbReference type="EMBL" id="CM041533">
    <property type="protein sequence ID" value="KAI3374468.1"/>
    <property type="molecule type" value="Genomic_DNA"/>
</dbReference>
<protein>
    <submittedName>
        <fullName evidence="1">Uncharacterized protein</fullName>
    </submittedName>
</protein>
<reference evidence="1" key="1">
    <citation type="submission" date="2022-04" db="EMBL/GenBank/DDBJ databases">
        <title>Jade perch genome.</title>
        <authorList>
            <person name="Chao B."/>
        </authorList>
    </citation>
    <scope>NUCLEOTIDE SEQUENCE</scope>
    <source>
        <strain evidence="1">CB-2022</strain>
    </source>
</reference>
<accession>A0ACB8X698</accession>
<gene>
    <name evidence="1" type="ORF">L3Q82_006288</name>
</gene>